<evidence type="ECO:0000313" key="6">
    <source>
        <dbReference type="EMBL" id="RZS91464.1"/>
    </source>
</evidence>
<gene>
    <name evidence="6" type="ORF">EV189_0706</name>
</gene>
<dbReference type="PROSITE" id="PS50932">
    <property type="entry name" value="HTH_LACI_2"/>
    <property type="match status" value="1"/>
</dbReference>
<evidence type="ECO:0000256" key="4">
    <source>
        <dbReference type="SAM" id="MobiDB-lite"/>
    </source>
</evidence>
<comment type="caution">
    <text evidence="6">The sequence shown here is derived from an EMBL/GenBank/DDBJ whole genome shotgun (WGS) entry which is preliminary data.</text>
</comment>
<organism evidence="6 7">
    <name type="scientific">Motilibacter rhizosphaerae</name>
    <dbReference type="NCBI Taxonomy" id="598652"/>
    <lineage>
        <taxon>Bacteria</taxon>
        <taxon>Bacillati</taxon>
        <taxon>Actinomycetota</taxon>
        <taxon>Actinomycetes</taxon>
        <taxon>Motilibacterales</taxon>
        <taxon>Motilibacteraceae</taxon>
        <taxon>Motilibacter</taxon>
    </lineage>
</organism>
<dbReference type="PANTHER" id="PTHR30146">
    <property type="entry name" value="LACI-RELATED TRANSCRIPTIONAL REPRESSOR"/>
    <property type="match status" value="1"/>
</dbReference>
<dbReference type="Pfam" id="PF00356">
    <property type="entry name" value="LacI"/>
    <property type="match status" value="1"/>
</dbReference>
<sequence>MPAVDSPRTASSDAIASATQARTGIPVQERTADESGPSAPSPALSRATVTDVARLAGVSGKTVSRVFAGSSSVSPETRTRVLEAAQRLRFRPNSLARDLRRGGVSTTVAFVMGDLSNAFYSKVAAGIERELAEHGLTLVIAATDDEAAHEQRVVGAMLERRVRSLLLVPIAPDQGYLEGERQLGTPVICVDRPARNLVTDSVVFDNAAGAEAAVRSLVQHGHRRVAFVGSAPTLYTHEERLAGYRRALAAAGIAPRPEYERHDATDATEAERATRALLALPEPPTALLAGNNKASVGILAVRQGMLQPFAFVGFDDFDLAATLGVSVVAHDPGEMGRAAVRLALWRQDDLVSPPRQVVVPTWLVQRGSGELAP</sequence>
<dbReference type="Pfam" id="PF00532">
    <property type="entry name" value="Peripla_BP_1"/>
    <property type="match status" value="1"/>
</dbReference>
<evidence type="ECO:0000256" key="3">
    <source>
        <dbReference type="ARBA" id="ARBA00023163"/>
    </source>
</evidence>
<keyword evidence="2" id="KW-0238">DNA-binding</keyword>
<evidence type="ECO:0000256" key="2">
    <source>
        <dbReference type="ARBA" id="ARBA00023125"/>
    </source>
</evidence>
<evidence type="ECO:0000256" key="1">
    <source>
        <dbReference type="ARBA" id="ARBA00023015"/>
    </source>
</evidence>
<keyword evidence="3" id="KW-0804">Transcription</keyword>
<dbReference type="GO" id="GO:0003700">
    <property type="term" value="F:DNA-binding transcription factor activity"/>
    <property type="evidence" value="ECO:0007669"/>
    <property type="project" value="TreeGrafter"/>
</dbReference>
<dbReference type="SUPFAM" id="SSF47413">
    <property type="entry name" value="lambda repressor-like DNA-binding domains"/>
    <property type="match status" value="1"/>
</dbReference>
<evidence type="ECO:0000259" key="5">
    <source>
        <dbReference type="PROSITE" id="PS50932"/>
    </source>
</evidence>
<keyword evidence="1" id="KW-0805">Transcription regulation</keyword>
<dbReference type="InterPro" id="IPR010982">
    <property type="entry name" value="Lambda_DNA-bd_dom_sf"/>
</dbReference>
<evidence type="ECO:0000313" key="7">
    <source>
        <dbReference type="Proteomes" id="UP000293638"/>
    </source>
</evidence>
<dbReference type="AlphaFoldDB" id="A0A4Q7NWB2"/>
<feature type="compositionally biased region" description="Polar residues" evidence="4">
    <location>
        <begin position="8"/>
        <end position="22"/>
    </location>
</feature>
<proteinExistence type="predicted"/>
<dbReference type="SMART" id="SM00354">
    <property type="entry name" value="HTH_LACI"/>
    <property type="match status" value="1"/>
</dbReference>
<feature type="domain" description="HTH lacI-type" evidence="5">
    <location>
        <begin position="47"/>
        <end position="101"/>
    </location>
</feature>
<dbReference type="InterPro" id="IPR028082">
    <property type="entry name" value="Peripla_BP_I"/>
</dbReference>
<dbReference type="InterPro" id="IPR001761">
    <property type="entry name" value="Peripla_BP/Lac1_sug-bd_dom"/>
</dbReference>
<protein>
    <submittedName>
        <fullName evidence="6">LacI family transcriptional regulator</fullName>
    </submittedName>
</protein>
<dbReference type="PANTHER" id="PTHR30146:SF109">
    <property type="entry name" value="HTH-TYPE TRANSCRIPTIONAL REGULATOR GALS"/>
    <property type="match status" value="1"/>
</dbReference>
<dbReference type="GO" id="GO:0000976">
    <property type="term" value="F:transcription cis-regulatory region binding"/>
    <property type="evidence" value="ECO:0007669"/>
    <property type="project" value="TreeGrafter"/>
</dbReference>
<dbReference type="Gene3D" id="1.10.260.40">
    <property type="entry name" value="lambda repressor-like DNA-binding domains"/>
    <property type="match status" value="1"/>
</dbReference>
<feature type="region of interest" description="Disordered" evidence="4">
    <location>
        <begin position="1"/>
        <end position="47"/>
    </location>
</feature>
<accession>A0A4Q7NWB2</accession>
<dbReference type="Gene3D" id="3.40.50.2300">
    <property type="match status" value="2"/>
</dbReference>
<dbReference type="Proteomes" id="UP000293638">
    <property type="component" value="Unassembled WGS sequence"/>
</dbReference>
<dbReference type="EMBL" id="SGXD01000001">
    <property type="protein sequence ID" value="RZS91464.1"/>
    <property type="molecule type" value="Genomic_DNA"/>
</dbReference>
<dbReference type="SUPFAM" id="SSF53822">
    <property type="entry name" value="Periplasmic binding protein-like I"/>
    <property type="match status" value="1"/>
</dbReference>
<dbReference type="CDD" id="cd06267">
    <property type="entry name" value="PBP1_LacI_sugar_binding-like"/>
    <property type="match status" value="1"/>
</dbReference>
<reference evidence="6 7" key="1">
    <citation type="submission" date="2019-02" db="EMBL/GenBank/DDBJ databases">
        <title>Genomic Encyclopedia of Type Strains, Phase IV (KMG-IV): sequencing the most valuable type-strain genomes for metagenomic binning, comparative biology and taxonomic classification.</title>
        <authorList>
            <person name="Goeker M."/>
        </authorList>
    </citation>
    <scope>NUCLEOTIDE SEQUENCE [LARGE SCALE GENOMIC DNA]</scope>
    <source>
        <strain evidence="6 7">DSM 45622</strain>
    </source>
</reference>
<dbReference type="CDD" id="cd01392">
    <property type="entry name" value="HTH_LacI"/>
    <property type="match status" value="1"/>
</dbReference>
<keyword evidence="7" id="KW-1185">Reference proteome</keyword>
<name>A0A4Q7NWB2_9ACTN</name>
<dbReference type="InterPro" id="IPR000843">
    <property type="entry name" value="HTH_LacI"/>
</dbReference>